<organism evidence="1 2">
    <name type="scientific">Nesidiocoris tenuis</name>
    <dbReference type="NCBI Taxonomy" id="355587"/>
    <lineage>
        <taxon>Eukaryota</taxon>
        <taxon>Metazoa</taxon>
        <taxon>Ecdysozoa</taxon>
        <taxon>Arthropoda</taxon>
        <taxon>Hexapoda</taxon>
        <taxon>Insecta</taxon>
        <taxon>Pterygota</taxon>
        <taxon>Neoptera</taxon>
        <taxon>Paraneoptera</taxon>
        <taxon>Hemiptera</taxon>
        <taxon>Heteroptera</taxon>
        <taxon>Panheteroptera</taxon>
        <taxon>Cimicomorpha</taxon>
        <taxon>Miridae</taxon>
        <taxon>Dicyphina</taxon>
        <taxon>Nesidiocoris</taxon>
    </lineage>
</organism>
<evidence type="ECO:0000313" key="2">
    <source>
        <dbReference type="Proteomes" id="UP000479000"/>
    </source>
</evidence>
<evidence type="ECO:0000313" key="1">
    <source>
        <dbReference type="EMBL" id="CAB0016376.1"/>
    </source>
</evidence>
<dbReference type="AlphaFoldDB" id="A0A6H5HPE7"/>
<dbReference type="EMBL" id="CADCXU010030292">
    <property type="protein sequence ID" value="CAB0016376.1"/>
    <property type="molecule type" value="Genomic_DNA"/>
</dbReference>
<dbReference type="Proteomes" id="UP000479000">
    <property type="component" value="Unassembled WGS sequence"/>
</dbReference>
<feature type="non-terminal residue" evidence="1">
    <location>
        <position position="143"/>
    </location>
</feature>
<reference evidence="1 2" key="1">
    <citation type="submission" date="2020-02" db="EMBL/GenBank/DDBJ databases">
        <authorList>
            <person name="Ferguson B K."/>
        </authorList>
    </citation>
    <scope>NUCLEOTIDE SEQUENCE [LARGE SCALE GENOMIC DNA]</scope>
</reference>
<keyword evidence="2" id="KW-1185">Reference proteome</keyword>
<gene>
    <name evidence="1" type="ORF">NTEN_LOCUS20576</name>
</gene>
<protein>
    <submittedName>
        <fullName evidence="1">Uncharacterized protein</fullName>
    </submittedName>
</protein>
<proteinExistence type="predicted"/>
<name>A0A6H5HPE7_9HEMI</name>
<sequence length="143" mass="16383">MSAYQKFFKLKQDHWKDPCFLYGQGLVYFHYNAFQCLLHQQGDALTLRPVALGNMRARQASTKLCRFSHKISCKYVQFLFAFVVEEVNVKVLGNFIACCVSNVSPTCQSTSLLFFQAFKNQRCLYLFFKENLCVIASSSACAN</sequence>
<accession>A0A6H5HPE7</accession>
<dbReference type="OrthoDB" id="418911at2759"/>